<protein>
    <submittedName>
        <fullName evidence="2">Aldo/keto reductase</fullName>
    </submittedName>
</protein>
<dbReference type="SUPFAM" id="SSF51430">
    <property type="entry name" value="NAD(P)-linked oxidoreductase"/>
    <property type="match status" value="1"/>
</dbReference>
<dbReference type="InterPro" id="IPR023210">
    <property type="entry name" value="NADP_OxRdtase_dom"/>
</dbReference>
<accession>A0ABV5CKR5</accession>
<dbReference type="Gene3D" id="3.20.20.100">
    <property type="entry name" value="NADP-dependent oxidoreductase domain"/>
    <property type="match status" value="1"/>
</dbReference>
<dbReference type="PANTHER" id="PTHR42686:SF1">
    <property type="entry name" value="GH17980P-RELATED"/>
    <property type="match status" value="1"/>
</dbReference>
<sequence length="325" mass="34588">MRATDRVRLGHTDVRVTRLGLGLAPIGGLFTPVGDDVARATVDTAWEHGLRLFDTAPLYGAGRSERRAGAALSGRPRAEFAISTKVGRRLVPGGTAEQPFWAEPTGLDPVFDFSYAGTMRSYAESLDRLGLDRIDIAHIHDPDQHFTEAVAGAYPALAELRERGAVGAVGAGMNQAPMLADLVRATDLDCVLLAGRYTLLDQSGLAELLPLCHERGVAVLAAGVYNSGLLADPRPGAPYDYAPAPPDLVDRALALRDVCRRHRVPLRAAAIRFPLGHPAVTSVVVGARSPDEVADAVAMFGWEIPGAFWADLKRTGLLPADVPTP</sequence>
<organism evidence="2 3">
    <name type="scientific">Polymorphospora lycopeni</name>
    <dbReference type="NCBI Taxonomy" id="3140240"/>
    <lineage>
        <taxon>Bacteria</taxon>
        <taxon>Bacillati</taxon>
        <taxon>Actinomycetota</taxon>
        <taxon>Actinomycetes</taxon>
        <taxon>Micromonosporales</taxon>
        <taxon>Micromonosporaceae</taxon>
        <taxon>Polymorphospora</taxon>
    </lineage>
</organism>
<dbReference type="CDD" id="cd19152">
    <property type="entry name" value="AKR_AKR15A"/>
    <property type="match status" value="1"/>
</dbReference>
<feature type="domain" description="NADP-dependent oxidoreductase" evidence="1">
    <location>
        <begin position="18"/>
        <end position="312"/>
    </location>
</feature>
<gene>
    <name evidence="2" type="ORF">AAFH96_04480</name>
</gene>
<comment type="caution">
    <text evidence="2">The sequence shown here is derived from an EMBL/GenBank/DDBJ whole genome shotgun (WGS) entry which is preliminary data.</text>
</comment>
<keyword evidence="3" id="KW-1185">Reference proteome</keyword>
<evidence type="ECO:0000313" key="3">
    <source>
        <dbReference type="Proteomes" id="UP001582793"/>
    </source>
</evidence>
<dbReference type="RefSeq" id="WP_375733129.1">
    <property type="nucleotide sequence ID" value="NZ_JBCGDC010000008.1"/>
</dbReference>
<dbReference type="Pfam" id="PF00248">
    <property type="entry name" value="Aldo_ket_red"/>
    <property type="match status" value="1"/>
</dbReference>
<proteinExistence type="predicted"/>
<dbReference type="Proteomes" id="UP001582793">
    <property type="component" value="Unassembled WGS sequence"/>
</dbReference>
<dbReference type="InterPro" id="IPR020471">
    <property type="entry name" value="AKR"/>
</dbReference>
<evidence type="ECO:0000259" key="1">
    <source>
        <dbReference type="Pfam" id="PF00248"/>
    </source>
</evidence>
<dbReference type="PANTHER" id="PTHR42686">
    <property type="entry name" value="GH17980P-RELATED"/>
    <property type="match status" value="1"/>
</dbReference>
<name>A0ABV5CKR5_9ACTN</name>
<reference evidence="2 3" key="1">
    <citation type="submission" date="2024-04" db="EMBL/GenBank/DDBJ databases">
        <title>Polymorphospora sp. isolated from Baiyangdian Lake in Xiong'an New Area.</title>
        <authorList>
            <person name="Zhang X."/>
            <person name="Liu J."/>
        </authorList>
    </citation>
    <scope>NUCLEOTIDE SEQUENCE [LARGE SCALE GENOMIC DNA]</scope>
    <source>
        <strain evidence="2 3">2-325</strain>
    </source>
</reference>
<dbReference type="InterPro" id="IPR036812">
    <property type="entry name" value="NAD(P)_OxRdtase_dom_sf"/>
</dbReference>
<dbReference type="EMBL" id="JBCGDC010000008">
    <property type="protein sequence ID" value="MFB6392359.1"/>
    <property type="molecule type" value="Genomic_DNA"/>
</dbReference>
<evidence type="ECO:0000313" key="2">
    <source>
        <dbReference type="EMBL" id="MFB6392359.1"/>
    </source>
</evidence>